<dbReference type="EMBL" id="OCMF01000002">
    <property type="protein sequence ID" value="SOC80571.1"/>
    <property type="molecule type" value="Genomic_DNA"/>
</dbReference>
<dbReference type="PROSITE" id="PS51257">
    <property type="entry name" value="PROKAR_LIPOPROTEIN"/>
    <property type="match status" value="1"/>
</dbReference>
<name>A0A285X5F8_9FLAO</name>
<protein>
    <recommendedName>
        <fullName evidence="3">Deoxyribose-phosphate aldolase</fullName>
    </recommendedName>
</protein>
<dbReference type="Proteomes" id="UP000219193">
    <property type="component" value="Unassembled WGS sequence"/>
</dbReference>
<dbReference type="OrthoDB" id="982433at2"/>
<evidence type="ECO:0008006" key="3">
    <source>
        <dbReference type="Google" id="ProtNLM"/>
    </source>
</evidence>
<proteinExistence type="predicted"/>
<evidence type="ECO:0000313" key="2">
    <source>
        <dbReference type="Proteomes" id="UP000219193"/>
    </source>
</evidence>
<sequence length="248" mass="28935">MNKYLFFLFFLILASCNSSEERSEAEQIIDKVIEKAGGEKYAKADIEFTFRKTRYTSNREDGKYEYTRNITDSTGTTYYDVLNNEGFTRYHQDEKVKISDSLAGVYAESVNAVHYFVQLPYGLNDPAVIKELVGEDTINNKAYQEIRVTFKEEGGGKDHEDEYMYWVNKEDLTIDFLAYRFFVNDGGIRFRKAVNPRVVKGIRFVDYENYKTDDLSVQLEDLDEMFQKGQLTKVSDIKNEDLKVEIKE</sequence>
<reference evidence="2" key="1">
    <citation type="submission" date="2017-09" db="EMBL/GenBank/DDBJ databases">
        <authorList>
            <person name="Varghese N."/>
            <person name="Submissions S."/>
        </authorList>
    </citation>
    <scope>NUCLEOTIDE SEQUENCE [LARGE SCALE GENOMIC DNA]</scope>
    <source>
        <strain evidence="2">CGMCC 1.12641</strain>
    </source>
</reference>
<dbReference type="AlphaFoldDB" id="A0A285X5F8"/>
<keyword evidence="2" id="KW-1185">Reference proteome</keyword>
<dbReference type="InterPro" id="IPR045444">
    <property type="entry name" value="DUF6503"/>
</dbReference>
<dbReference type="RefSeq" id="WP_097056332.1">
    <property type="nucleotide sequence ID" value="NZ_OCMF01000002.1"/>
</dbReference>
<gene>
    <name evidence="1" type="ORF">SAMN06296241_2124</name>
</gene>
<organism evidence="1 2">
    <name type="scientific">Salinimicrobium sediminis</name>
    <dbReference type="NCBI Taxonomy" id="1343891"/>
    <lineage>
        <taxon>Bacteria</taxon>
        <taxon>Pseudomonadati</taxon>
        <taxon>Bacteroidota</taxon>
        <taxon>Flavobacteriia</taxon>
        <taxon>Flavobacteriales</taxon>
        <taxon>Flavobacteriaceae</taxon>
        <taxon>Salinimicrobium</taxon>
    </lineage>
</organism>
<accession>A0A285X5F8</accession>
<dbReference type="Pfam" id="PF20113">
    <property type="entry name" value="DUF6503"/>
    <property type="match status" value="1"/>
</dbReference>
<evidence type="ECO:0000313" key="1">
    <source>
        <dbReference type="EMBL" id="SOC80571.1"/>
    </source>
</evidence>